<comment type="caution">
    <text evidence="1">The sequence shown here is derived from an EMBL/GenBank/DDBJ whole genome shotgun (WGS) entry which is preliminary data.</text>
</comment>
<evidence type="ECO:0008006" key="3">
    <source>
        <dbReference type="Google" id="ProtNLM"/>
    </source>
</evidence>
<organism evidence="1 2">
    <name type="scientific">Hylemonella gracilis str. Niagara R</name>
    <dbReference type="NCBI Taxonomy" id="1458275"/>
    <lineage>
        <taxon>Bacteria</taxon>
        <taxon>Pseudomonadati</taxon>
        <taxon>Pseudomonadota</taxon>
        <taxon>Betaproteobacteria</taxon>
        <taxon>Burkholderiales</taxon>
        <taxon>Comamonadaceae</taxon>
        <taxon>Hylemonella</taxon>
    </lineage>
</organism>
<protein>
    <recommendedName>
        <fullName evidence="3">Nucleotidyl transferase AbiEii/AbiGii toxin family protein</fullName>
    </recommendedName>
</protein>
<sequence length="229" mass="25293">MANPNLAMLMGMAQALGPLCDRVVFVGGCATGLLINDPALLNVRATEDVDAIVEVATLVGYHALAAELMQRGFKQTMADNTPLFRWYWNRMQLDLVPLDEKVLGFANRWYRPGFDAAVQAELAPGMKLRHLAAPYFLATKFEAFNDRGNNDVYASHDLEDILTVVEGRAELVAELSASAEDVRNHVAACVLRLFDHPDFGNALGGLLSQPNREPLVRARLQQFAKLRTL</sequence>
<proteinExistence type="predicted"/>
<reference evidence="1 2" key="1">
    <citation type="submission" date="2014-02" db="EMBL/GenBank/DDBJ databases">
        <title>Draft Genome of Hylemonella gracilis isolated from the Niagara River.</title>
        <authorList>
            <person name="Pawlowski D.R."/>
            <person name="Koudelka G.B."/>
        </authorList>
    </citation>
    <scope>NUCLEOTIDE SEQUENCE [LARGE SCALE GENOMIC DNA]</scope>
    <source>
        <strain evidence="1 2">Niagara R</strain>
    </source>
</reference>
<dbReference type="STRING" id="1458275.AZ34_07480"/>
<accession>A0A016XH84</accession>
<gene>
    <name evidence="1" type="ORF">AZ34_07480</name>
</gene>
<dbReference type="AlphaFoldDB" id="A0A016XH84"/>
<dbReference type="eggNOG" id="COG4849">
    <property type="taxonomic scope" value="Bacteria"/>
</dbReference>
<evidence type="ECO:0000313" key="2">
    <source>
        <dbReference type="Proteomes" id="UP000023268"/>
    </source>
</evidence>
<dbReference type="OrthoDB" id="114489at2"/>
<name>A0A016XH84_9BURK</name>
<dbReference type="Proteomes" id="UP000023268">
    <property type="component" value="Unassembled WGS sequence"/>
</dbReference>
<dbReference type="EMBL" id="JEMG01000001">
    <property type="protein sequence ID" value="EYC50927.1"/>
    <property type="molecule type" value="Genomic_DNA"/>
</dbReference>
<evidence type="ECO:0000313" key="1">
    <source>
        <dbReference type="EMBL" id="EYC50927.1"/>
    </source>
</evidence>